<protein>
    <recommendedName>
        <fullName evidence="1">MobA/VirD2-like nuclease domain-containing protein</fullName>
    </recommendedName>
</protein>
<evidence type="ECO:0000313" key="2">
    <source>
        <dbReference type="EMBL" id="BDI32572.1"/>
    </source>
</evidence>
<dbReference type="EMBL" id="AP025739">
    <property type="protein sequence ID" value="BDI32572.1"/>
    <property type="molecule type" value="Genomic_DNA"/>
</dbReference>
<sequence>MIIKANCLKNGKKLAVYLLTENDRQQIIVLGIRGSLMEDLQSTLNAWEKEALAITKGEKPLYNVKIRLAPGETLRNEQWLQTLEVMESKLHLSNQPRAIVAHYLDGEPHLHVVYSRLDRDQGKLLKMSHDRRQLHATARQMEREFGLRELDSAPKRMRNGNQKTRSVEYKMAKESGISRSALCDMVKTAWEASTTGRQFEALLAPYGMHLTPGERRDFNLWHAGKRYDPVRLLEEVRTAEFRVKMRRDPPICQPSPLTPENICNQQEPVRVRAKHLTHQAYAAELTGQTIPATQQAPAPQLVPRRAKNLTATDANRLITAPPETQPAISWEEYVAQRAEQRETRSPEHYETLSLDL</sequence>
<dbReference type="InterPro" id="IPR005094">
    <property type="entry name" value="Endonuclease_MobA/VirD2"/>
</dbReference>
<feature type="domain" description="MobA/VirD2-like nuclease" evidence="1">
    <location>
        <begin position="22"/>
        <end position="147"/>
    </location>
</feature>
<gene>
    <name evidence="2" type="ORF">CCAX7_46230</name>
</gene>
<dbReference type="RefSeq" id="WP_119324604.1">
    <property type="nucleotide sequence ID" value="NZ_AP025739.1"/>
</dbReference>
<evidence type="ECO:0000313" key="3">
    <source>
        <dbReference type="Proteomes" id="UP000287394"/>
    </source>
</evidence>
<accession>A0A402D587</accession>
<dbReference type="OrthoDB" id="1826980at2"/>
<dbReference type="KEGG" id="ccot:CCAX7_46230"/>
<organism evidence="2 3">
    <name type="scientific">Capsulimonas corticalis</name>
    <dbReference type="NCBI Taxonomy" id="2219043"/>
    <lineage>
        <taxon>Bacteria</taxon>
        <taxon>Bacillati</taxon>
        <taxon>Armatimonadota</taxon>
        <taxon>Armatimonadia</taxon>
        <taxon>Capsulimonadales</taxon>
        <taxon>Capsulimonadaceae</taxon>
        <taxon>Capsulimonas</taxon>
    </lineage>
</organism>
<dbReference type="AlphaFoldDB" id="A0A402D587"/>
<reference evidence="2 3" key="1">
    <citation type="journal article" date="2019" name="Int. J. Syst. Evol. Microbiol.">
        <title>Capsulimonas corticalis gen. nov., sp. nov., an aerobic capsulated bacterium, of a novel bacterial order, Capsulimonadales ord. nov., of the class Armatimonadia of the phylum Armatimonadetes.</title>
        <authorList>
            <person name="Li J."/>
            <person name="Kudo C."/>
            <person name="Tonouchi A."/>
        </authorList>
    </citation>
    <scope>NUCLEOTIDE SEQUENCE [LARGE SCALE GENOMIC DNA]</scope>
    <source>
        <strain evidence="2 3">AX-7</strain>
    </source>
</reference>
<dbReference type="Pfam" id="PF03432">
    <property type="entry name" value="Relaxase"/>
    <property type="match status" value="1"/>
</dbReference>
<evidence type="ECO:0000259" key="1">
    <source>
        <dbReference type="Pfam" id="PF03432"/>
    </source>
</evidence>
<dbReference type="Proteomes" id="UP000287394">
    <property type="component" value="Chromosome"/>
</dbReference>
<name>A0A402D587_9BACT</name>
<keyword evidence="3" id="KW-1185">Reference proteome</keyword>
<proteinExistence type="predicted"/>